<dbReference type="AlphaFoldDB" id="A0A9D1G570"/>
<dbReference type="InterPro" id="IPR000241">
    <property type="entry name" value="RlmKL-like_Mtase"/>
</dbReference>
<name>A0A9D1G570_9FIRM</name>
<dbReference type="SUPFAM" id="SSF53335">
    <property type="entry name" value="S-adenosyl-L-methionine-dependent methyltransferases"/>
    <property type="match status" value="1"/>
</dbReference>
<organism evidence="6 7">
    <name type="scientific">Candidatus Scatomorpha pullistercoris</name>
    <dbReference type="NCBI Taxonomy" id="2840929"/>
    <lineage>
        <taxon>Bacteria</taxon>
        <taxon>Bacillati</taxon>
        <taxon>Bacillota</taxon>
        <taxon>Clostridia</taxon>
        <taxon>Eubacteriales</taxon>
        <taxon>Candidatus Scatomorpha</taxon>
    </lineage>
</organism>
<dbReference type="PROSITE" id="PS00092">
    <property type="entry name" value="N6_MTASE"/>
    <property type="match status" value="1"/>
</dbReference>
<reference evidence="6" key="2">
    <citation type="journal article" date="2021" name="PeerJ">
        <title>Extensive microbial diversity within the chicken gut microbiome revealed by metagenomics and culture.</title>
        <authorList>
            <person name="Gilroy R."/>
            <person name="Ravi A."/>
            <person name="Getino M."/>
            <person name="Pursley I."/>
            <person name="Horton D.L."/>
            <person name="Alikhan N.F."/>
            <person name="Baker D."/>
            <person name="Gharbi K."/>
            <person name="Hall N."/>
            <person name="Watson M."/>
            <person name="Adriaenssens E.M."/>
            <person name="Foster-Nyarko E."/>
            <person name="Jarju S."/>
            <person name="Secka A."/>
            <person name="Antonio M."/>
            <person name="Oren A."/>
            <person name="Chaudhuri R.R."/>
            <person name="La Ragione R."/>
            <person name="Hildebrand F."/>
            <person name="Pallen M.J."/>
        </authorList>
    </citation>
    <scope>NUCLEOTIDE SEQUENCE</scope>
    <source>
        <strain evidence="6">ChiHecec3B27-6122</strain>
    </source>
</reference>
<sequence>MDRPVHARQLRLCAPCLFGLEGPLGNELRHMGMDSVAPENGRVLFETDEYGLARANIRSRFAERILLELGSFPARSFEELFEGVRAIPFEDWLPRDAAFPVKGWALESQLHSVPDCQSIIKKAAAVRMGKAYGMERLPETGVLYQLQFSIMKDEAHIYLDTTGTGLHKRGYRPAQVAAPLRETLAAAMVDIAGYRGRGEFCDPFCGSGTIAIEAALAAKNRAPGIGRSFSAEKWSVLPRGIWAQEREAARAREYNGEYRIFGSDIDPKAVEISRANAERAGVADIVEFSVADAREFDRSTERGVIVTNPPYGERLMEKREAERLYTDFGRALSRVKGWDLYLLSSHTELERCLGTLAGKRRRLYNGMIRCELYIYKDGGSRR</sequence>
<dbReference type="InterPro" id="IPR053943">
    <property type="entry name" value="RlmKL-like_Mtase_CS"/>
</dbReference>
<dbReference type="GO" id="GO:0003723">
    <property type="term" value="F:RNA binding"/>
    <property type="evidence" value="ECO:0007669"/>
    <property type="project" value="InterPro"/>
</dbReference>
<dbReference type="Proteomes" id="UP000886876">
    <property type="component" value="Unassembled WGS sequence"/>
</dbReference>
<dbReference type="InterPro" id="IPR054170">
    <property type="entry name" value="RlmL_1st"/>
</dbReference>
<feature type="domain" description="THUMP" evidence="4">
    <location>
        <begin position="74"/>
        <end position="160"/>
    </location>
</feature>
<dbReference type="PANTHER" id="PTHR47313">
    <property type="entry name" value="RIBOSOMAL RNA LARGE SUBUNIT METHYLTRANSFERASE K/L"/>
    <property type="match status" value="1"/>
</dbReference>
<dbReference type="InterPro" id="IPR002052">
    <property type="entry name" value="DNA_methylase_N6_adenine_CS"/>
</dbReference>
<evidence type="ECO:0000259" key="4">
    <source>
        <dbReference type="Pfam" id="PF02926"/>
    </source>
</evidence>
<gene>
    <name evidence="6" type="ORF">IAD42_05105</name>
</gene>
<dbReference type="EMBL" id="DVJS01000126">
    <property type="protein sequence ID" value="HIS97336.1"/>
    <property type="molecule type" value="Genomic_DNA"/>
</dbReference>
<keyword evidence="1 6" id="KW-0489">Methyltransferase</keyword>
<dbReference type="PROSITE" id="PS01261">
    <property type="entry name" value="UPF0020"/>
    <property type="match status" value="1"/>
</dbReference>
<dbReference type="Gene3D" id="3.40.50.150">
    <property type="entry name" value="Vaccinia Virus protein VP39"/>
    <property type="match status" value="1"/>
</dbReference>
<feature type="domain" description="Ribosomal RNA large subunit methyltransferase K/L-like methyltransferase" evidence="3">
    <location>
        <begin position="169"/>
        <end position="372"/>
    </location>
</feature>
<dbReference type="Pfam" id="PF02926">
    <property type="entry name" value="THUMP"/>
    <property type="match status" value="1"/>
</dbReference>
<evidence type="ECO:0000256" key="1">
    <source>
        <dbReference type="ARBA" id="ARBA00022603"/>
    </source>
</evidence>
<feature type="domain" description="RlmL ferredoxin-like" evidence="5">
    <location>
        <begin position="12"/>
        <end position="66"/>
    </location>
</feature>
<dbReference type="Pfam" id="PF01170">
    <property type="entry name" value="UPF0020"/>
    <property type="match status" value="1"/>
</dbReference>
<comment type="caution">
    <text evidence="6">The sequence shown here is derived from an EMBL/GenBank/DDBJ whole genome shotgun (WGS) entry which is preliminary data.</text>
</comment>
<evidence type="ECO:0000256" key="2">
    <source>
        <dbReference type="ARBA" id="ARBA00022679"/>
    </source>
</evidence>
<protein>
    <submittedName>
        <fullName evidence="6">Class I SAM-dependent RNA methyltransferase</fullName>
    </submittedName>
</protein>
<dbReference type="GO" id="GO:0070043">
    <property type="term" value="F:rRNA (guanine-N7-)-methyltransferase activity"/>
    <property type="evidence" value="ECO:0007669"/>
    <property type="project" value="TreeGrafter"/>
</dbReference>
<dbReference type="Pfam" id="PF22020">
    <property type="entry name" value="RlmL_1st"/>
    <property type="match status" value="1"/>
</dbReference>
<dbReference type="InterPro" id="IPR004114">
    <property type="entry name" value="THUMP_dom"/>
</dbReference>
<evidence type="ECO:0000259" key="3">
    <source>
        <dbReference type="Pfam" id="PF01170"/>
    </source>
</evidence>
<reference evidence="6" key="1">
    <citation type="submission" date="2020-10" db="EMBL/GenBank/DDBJ databases">
        <authorList>
            <person name="Gilroy R."/>
        </authorList>
    </citation>
    <scope>NUCLEOTIDE SEQUENCE</scope>
    <source>
        <strain evidence="6">ChiHecec3B27-6122</strain>
    </source>
</reference>
<keyword evidence="2" id="KW-0808">Transferase</keyword>
<dbReference type="PANTHER" id="PTHR47313:SF1">
    <property type="entry name" value="RIBOSOMAL RNA LARGE SUBUNIT METHYLTRANSFERASE K_L"/>
    <property type="match status" value="1"/>
</dbReference>
<evidence type="ECO:0000313" key="7">
    <source>
        <dbReference type="Proteomes" id="UP000886876"/>
    </source>
</evidence>
<dbReference type="Gene3D" id="3.30.2130.30">
    <property type="match status" value="1"/>
</dbReference>
<dbReference type="InterPro" id="IPR029063">
    <property type="entry name" value="SAM-dependent_MTases_sf"/>
</dbReference>
<evidence type="ECO:0000313" key="6">
    <source>
        <dbReference type="EMBL" id="HIS97336.1"/>
    </source>
</evidence>
<evidence type="ECO:0000259" key="5">
    <source>
        <dbReference type="Pfam" id="PF22020"/>
    </source>
</evidence>
<dbReference type="GO" id="GO:0008990">
    <property type="term" value="F:rRNA (guanine-N2-)-methyltransferase activity"/>
    <property type="evidence" value="ECO:0007669"/>
    <property type="project" value="TreeGrafter"/>
</dbReference>
<accession>A0A9D1G570</accession>
<dbReference type="CDD" id="cd11715">
    <property type="entry name" value="THUMP_AdoMetMT"/>
    <property type="match status" value="1"/>
</dbReference>
<proteinExistence type="predicted"/>